<dbReference type="EMBL" id="CAJEWN010000112">
    <property type="protein sequence ID" value="CAD2165667.1"/>
    <property type="molecule type" value="Genomic_DNA"/>
</dbReference>
<proteinExistence type="predicted"/>
<organism evidence="1 2">
    <name type="scientific">Meloidogyne enterolobii</name>
    <name type="common">Root-knot nematode worm</name>
    <name type="synonym">Meloidogyne mayaguensis</name>
    <dbReference type="NCBI Taxonomy" id="390850"/>
    <lineage>
        <taxon>Eukaryota</taxon>
        <taxon>Metazoa</taxon>
        <taxon>Ecdysozoa</taxon>
        <taxon>Nematoda</taxon>
        <taxon>Chromadorea</taxon>
        <taxon>Rhabditida</taxon>
        <taxon>Tylenchina</taxon>
        <taxon>Tylenchomorpha</taxon>
        <taxon>Tylenchoidea</taxon>
        <taxon>Meloidogynidae</taxon>
        <taxon>Meloidogyninae</taxon>
        <taxon>Meloidogyne</taxon>
    </lineage>
</organism>
<name>A0A6V7UU37_MELEN</name>
<evidence type="ECO:0000313" key="1">
    <source>
        <dbReference type="EMBL" id="CAD2165667.1"/>
    </source>
</evidence>
<evidence type="ECO:0000313" key="2">
    <source>
        <dbReference type="Proteomes" id="UP000580250"/>
    </source>
</evidence>
<gene>
    <name evidence="1" type="ORF">MENT_LOCUS17313</name>
</gene>
<protein>
    <submittedName>
        <fullName evidence="1">Uncharacterized protein</fullName>
    </submittedName>
</protein>
<dbReference type="Proteomes" id="UP000580250">
    <property type="component" value="Unassembled WGS sequence"/>
</dbReference>
<accession>A0A6V7UU37</accession>
<comment type="caution">
    <text evidence="1">The sequence shown here is derived from an EMBL/GenBank/DDBJ whole genome shotgun (WGS) entry which is preliminary data.</text>
</comment>
<dbReference type="Pfam" id="PF20180">
    <property type="entry name" value="UQCC2_CBP6"/>
    <property type="match status" value="1"/>
</dbReference>
<reference evidence="1 2" key="1">
    <citation type="submission" date="2020-08" db="EMBL/GenBank/DDBJ databases">
        <authorList>
            <person name="Koutsovoulos G."/>
            <person name="Danchin GJ E."/>
        </authorList>
    </citation>
    <scope>NUCLEOTIDE SEQUENCE [LARGE SCALE GENOMIC DNA]</scope>
</reference>
<dbReference type="OrthoDB" id="16290at2759"/>
<sequence>MGSYLYKIYRRILLNWPIDTTKSNERNFRFHLEKQLNKAFEPSPSGQNDERNLNKNVNFFKCKERLEALQRLENNQHFNQFPLQYTAGVNGYRQELIQKFNSDIERKEMGMYYFMPGYKQKFVNFLKKIFFKKE</sequence>
<dbReference type="AlphaFoldDB" id="A0A6V7UU37"/>